<comment type="similarity">
    <text evidence="1">Belongs to the ABC transporter superfamily. ABCG family. Eye pigment precursor importer (TC 3.A.1.204) subfamily.</text>
</comment>
<dbReference type="Proteomes" id="UP000187406">
    <property type="component" value="Unassembled WGS sequence"/>
</dbReference>
<dbReference type="PANTHER" id="PTHR48042">
    <property type="entry name" value="ABC TRANSPORTER G FAMILY MEMBER 11"/>
    <property type="match status" value="1"/>
</dbReference>
<keyword evidence="2" id="KW-0813">Transport</keyword>
<comment type="caution">
    <text evidence="4">The sequence shown here is derived from an EMBL/GenBank/DDBJ whole genome shotgun (WGS) entry which is preliminary data.</text>
</comment>
<evidence type="ECO:0000256" key="1">
    <source>
        <dbReference type="ARBA" id="ARBA00005814"/>
    </source>
</evidence>
<dbReference type="EMBL" id="BDDD01002074">
    <property type="protein sequence ID" value="GAV79924.1"/>
    <property type="molecule type" value="Genomic_DNA"/>
</dbReference>
<feature type="transmembrane region" description="Helical" evidence="3">
    <location>
        <begin position="111"/>
        <end position="131"/>
    </location>
</feature>
<gene>
    <name evidence="4" type="ORF">CFOL_v3_23386</name>
</gene>
<dbReference type="InterPro" id="IPR027417">
    <property type="entry name" value="P-loop_NTPase"/>
</dbReference>
<evidence type="ECO:0000256" key="3">
    <source>
        <dbReference type="SAM" id="Phobius"/>
    </source>
</evidence>
<sequence length="150" mass="17249">MVRETLSYSAHLRLPTTMTKQEINEVVEDTIIKMGLHADNKIGNWHLSGISGGEKRRLSISVEILAQGQYKNDMIGLEFDPPVPRQAKWEGETILRDYFGISTDSSKWWDLGALFCLLFASRLLLFISLRYKKKTSSLIHRLFTRKPSLH</sequence>
<organism evidence="4 5">
    <name type="scientific">Cephalotus follicularis</name>
    <name type="common">Albany pitcher plant</name>
    <dbReference type="NCBI Taxonomy" id="3775"/>
    <lineage>
        <taxon>Eukaryota</taxon>
        <taxon>Viridiplantae</taxon>
        <taxon>Streptophyta</taxon>
        <taxon>Embryophyta</taxon>
        <taxon>Tracheophyta</taxon>
        <taxon>Spermatophyta</taxon>
        <taxon>Magnoliopsida</taxon>
        <taxon>eudicotyledons</taxon>
        <taxon>Gunneridae</taxon>
        <taxon>Pentapetalae</taxon>
        <taxon>rosids</taxon>
        <taxon>fabids</taxon>
        <taxon>Oxalidales</taxon>
        <taxon>Cephalotaceae</taxon>
        <taxon>Cephalotus</taxon>
    </lineage>
</organism>
<keyword evidence="3" id="KW-0472">Membrane</keyword>
<dbReference type="InParanoid" id="A0A1Q3CI24"/>
<evidence type="ECO:0000313" key="4">
    <source>
        <dbReference type="EMBL" id="GAV79924.1"/>
    </source>
</evidence>
<evidence type="ECO:0008006" key="6">
    <source>
        <dbReference type="Google" id="ProtNLM"/>
    </source>
</evidence>
<dbReference type="Gene3D" id="3.40.50.300">
    <property type="entry name" value="P-loop containing nucleotide triphosphate hydrolases"/>
    <property type="match status" value="1"/>
</dbReference>
<accession>A0A1Q3CI24</accession>
<dbReference type="STRING" id="3775.A0A1Q3CI24"/>
<evidence type="ECO:0000313" key="5">
    <source>
        <dbReference type="Proteomes" id="UP000187406"/>
    </source>
</evidence>
<keyword evidence="3" id="KW-1133">Transmembrane helix</keyword>
<proteinExistence type="inferred from homology"/>
<keyword evidence="5" id="KW-1185">Reference proteome</keyword>
<keyword evidence="3" id="KW-0812">Transmembrane</keyword>
<dbReference type="AlphaFoldDB" id="A0A1Q3CI24"/>
<dbReference type="PANTHER" id="PTHR48042:SF8">
    <property type="entry name" value="ABC-2 TYPE TRANSPORTER TRANSMEMBRANE DOMAIN-CONTAINING PROTEIN"/>
    <property type="match status" value="1"/>
</dbReference>
<reference evidence="5" key="1">
    <citation type="submission" date="2016-04" db="EMBL/GenBank/DDBJ databases">
        <title>Cephalotus genome sequencing.</title>
        <authorList>
            <person name="Fukushima K."/>
            <person name="Hasebe M."/>
            <person name="Fang X."/>
        </authorList>
    </citation>
    <scope>NUCLEOTIDE SEQUENCE [LARGE SCALE GENOMIC DNA]</scope>
    <source>
        <strain evidence="5">cv. St1</strain>
    </source>
</reference>
<protein>
    <recommendedName>
        <fullName evidence="6">ABC transporter domain-containing protein</fullName>
    </recommendedName>
</protein>
<dbReference type="OrthoDB" id="66620at2759"/>
<name>A0A1Q3CI24_CEPFO</name>
<dbReference type="InterPro" id="IPR052215">
    <property type="entry name" value="Plant_ABCG"/>
</dbReference>
<evidence type="ECO:0000256" key="2">
    <source>
        <dbReference type="ARBA" id="ARBA00022448"/>
    </source>
</evidence>